<accession>A0A9W8V0N4</accession>
<sequence>MAECSEFDAGSRWAPPVAPRVKAVTVPRLGLPLSHIDIVYNHLKLCLETQKLLPTYRSRGVEAVVAESVYSSARWAHQMIKHDGSLSSGGELICGNKLAVTNPDRQCQISPKLHTATVFYRDTSLSAVAAASSLSWRLWAWLVAAVELHHHQSSKKLG</sequence>
<dbReference type="AlphaFoldDB" id="A0A9W8V0N4"/>
<dbReference type="EMBL" id="JAOQAV010000012">
    <property type="protein sequence ID" value="KAJ4189902.1"/>
    <property type="molecule type" value="Genomic_DNA"/>
</dbReference>
<protein>
    <submittedName>
        <fullName evidence="1">Uncharacterized protein</fullName>
    </submittedName>
</protein>
<gene>
    <name evidence="1" type="ORF">NW755_005899</name>
</gene>
<proteinExistence type="predicted"/>
<keyword evidence="2" id="KW-1185">Reference proteome</keyword>
<organism evidence="1 2">
    <name type="scientific">Fusarium falciforme</name>
    <dbReference type="NCBI Taxonomy" id="195108"/>
    <lineage>
        <taxon>Eukaryota</taxon>
        <taxon>Fungi</taxon>
        <taxon>Dikarya</taxon>
        <taxon>Ascomycota</taxon>
        <taxon>Pezizomycotina</taxon>
        <taxon>Sordariomycetes</taxon>
        <taxon>Hypocreomycetidae</taxon>
        <taxon>Hypocreales</taxon>
        <taxon>Nectriaceae</taxon>
        <taxon>Fusarium</taxon>
        <taxon>Fusarium solani species complex</taxon>
    </lineage>
</organism>
<evidence type="ECO:0000313" key="2">
    <source>
        <dbReference type="Proteomes" id="UP001152087"/>
    </source>
</evidence>
<dbReference type="Proteomes" id="UP001152087">
    <property type="component" value="Unassembled WGS sequence"/>
</dbReference>
<evidence type="ECO:0000313" key="1">
    <source>
        <dbReference type="EMBL" id="KAJ4189902.1"/>
    </source>
</evidence>
<name>A0A9W8V0N4_9HYPO</name>
<comment type="caution">
    <text evidence="1">The sequence shown here is derived from an EMBL/GenBank/DDBJ whole genome shotgun (WGS) entry which is preliminary data.</text>
</comment>
<reference evidence="1" key="1">
    <citation type="submission" date="2022-09" db="EMBL/GenBank/DDBJ databases">
        <title>Fusarium specimens isolated from Avocado Roots.</title>
        <authorList>
            <person name="Stajich J."/>
            <person name="Roper C."/>
            <person name="Heimlech-Rivalta G."/>
        </authorList>
    </citation>
    <scope>NUCLEOTIDE SEQUENCE</scope>
    <source>
        <strain evidence="1">A02</strain>
    </source>
</reference>